<sequence>MKSPVRGAVPGPQRRSARPSEAQCPALRGAVPGRRSRSRSAASSPGSRRPQSRGVAPRVRQVKKTWFHNRRDDEGKSRRTSDSSSHARSFTRNPARNHGHVDHQQTTSSRDQDLERPLSGDNAFSLLTTRGLLWLYRSLCFMCKSCILFPDHQGTTPLVV</sequence>
<dbReference type="Proteomes" id="UP000314294">
    <property type="component" value="Unassembled WGS sequence"/>
</dbReference>
<feature type="region of interest" description="Disordered" evidence="1">
    <location>
        <begin position="1"/>
        <end position="119"/>
    </location>
</feature>
<feature type="compositionally biased region" description="Low complexity" evidence="1">
    <location>
        <begin position="28"/>
        <end position="53"/>
    </location>
</feature>
<dbReference type="EMBL" id="SRLO01001114">
    <property type="protein sequence ID" value="TNN41359.1"/>
    <property type="molecule type" value="Genomic_DNA"/>
</dbReference>
<gene>
    <name evidence="2" type="ORF">EYF80_048472</name>
</gene>
<dbReference type="AlphaFoldDB" id="A0A4Z2FJN0"/>
<name>A0A4Z2FJN0_9TELE</name>
<evidence type="ECO:0000256" key="1">
    <source>
        <dbReference type="SAM" id="MobiDB-lite"/>
    </source>
</evidence>
<comment type="caution">
    <text evidence="2">The sequence shown here is derived from an EMBL/GenBank/DDBJ whole genome shotgun (WGS) entry which is preliminary data.</text>
</comment>
<evidence type="ECO:0000313" key="3">
    <source>
        <dbReference type="Proteomes" id="UP000314294"/>
    </source>
</evidence>
<feature type="compositionally biased region" description="Basic and acidic residues" evidence="1">
    <location>
        <begin position="69"/>
        <end position="81"/>
    </location>
</feature>
<accession>A0A4Z2FJN0</accession>
<proteinExistence type="predicted"/>
<protein>
    <submittedName>
        <fullName evidence="2">Uncharacterized protein</fullName>
    </submittedName>
</protein>
<keyword evidence="3" id="KW-1185">Reference proteome</keyword>
<feature type="compositionally biased region" description="Polar residues" evidence="1">
    <location>
        <begin position="82"/>
        <end position="94"/>
    </location>
</feature>
<organism evidence="2 3">
    <name type="scientific">Liparis tanakae</name>
    <name type="common">Tanaka's snailfish</name>
    <dbReference type="NCBI Taxonomy" id="230148"/>
    <lineage>
        <taxon>Eukaryota</taxon>
        <taxon>Metazoa</taxon>
        <taxon>Chordata</taxon>
        <taxon>Craniata</taxon>
        <taxon>Vertebrata</taxon>
        <taxon>Euteleostomi</taxon>
        <taxon>Actinopterygii</taxon>
        <taxon>Neopterygii</taxon>
        <taxon>Teleostei</taxon>
        <taxon>Neoteleostei</taxon>
        <taxon>Acanthomorphata</taxon>
        <taxon>Eupercaria</taxon>
        <taxon>Perciformes</taxon>
        <taxon>Cottioidei</taxon>
        <taxon>Cottales</taxon>
        <taxon>Liparidae</taxon>
        <taxon>Liparis</taxon>
    </lineage>
</organism>
<reference evidence="2 3" key="1">
    <citation type="submission" date="2019-03" db="EMBL/GenBank/DDBJ databases">
        <title>First draft genome of Liparis tanakae, snailfish: a comprehensive survey of snailfish specific genes.</title>
        <authorList>
            <person name="Kim W."/>
            <person name="Song I."/>
            <person name="Jeong J.-H."/>
            <person name="Kim D."/>
            <person name="Kim S."/>
            <person name="Ryu S."/>
            <person name="Song J.Y."/>
            <person name="Lee S.K."/>
        </authorList>
    </citation>
    <scope>NUCLEOTIDE SEQUENCE [LARGE SCALE GENOMIC DNA]</scope>
    <source>
        <tissue evidence="2">Muscle</tissue>
    </source>
</reference>
<evidence type="ECO:0000313" key="2">
    <source>
        <dbReference type="EMBL" id="TNN41359.1"/>
    </source>
</evidence>